<evidence type="ECO:0000256" key="3">
    <source>
        <dbReference type="ARBA" id="ARBA00022989"/>
    </source>
</evidence>
<evidence type="ECO:0000256" key="4">
    <source>
        <dbReference type="ARBA" id="ARBA00023136"/>
    </source>
</evidence>
<dbReference type="OrthoDB" id="162334at2"/>
<feature type="transmembrane region" description="Helical" evidence="5">
    <location>
        <begin position="220"/>
        <end position="239"/>
    </location>
</feature>
<accession>E7G5P6</accession>
<dbReference type="STRING" id="100884.GCA_000269565_01615"/>
<sequence length="244" mass="26649">MKTLIFAKRNMKEISRDLLSLFFGVAFPILLLLLLTLIQSNIPGDAGPFAIEKLAPGIAIFSLSFVSLFSGLLISKDRYSSFMLRLKSSPMKASDFIFGYILPLIPMAIIQTTVCFLCALCLGLKADISIIYAILASLPAALLFIGMGILCGSLFNEKQVGGACGALLTNISAWLSGIWFDVALVGGWFETIANALPFVHAVNVGRFIIAHDYTQVFPELLWVIGYTIVIIGVSIYIFMKKVNH</sequence>
<reference evidence="7 8" key="1">
    <citation type="submission" date="2010-12" db="EMBL/GenBank/DDBJ databases">
        <title>The Genome Sequence of Coprobacillus sp. strain 29_1.</title>
        <authorList>
            <consortium name="The Broad Institute Genome Sequencing Platform"/>
            <person name="Earl A."/>
            <person name="Ward D."/>
            <person name="Feldgarden M."/>
            <person name="Gevers D."/>
            <person name="Daigneault M."/>
            <person name="Sibley C.D."/>
            <person name="White A."/>
            <person name="Strauss J."/>
            <person name="Allen-Vercoe E."/>
            <person name="Young S.K."/>
            <person name="Zeng Q."/>
            <person name="Gargeya S."/>
            <person name="Fitzgerald M."/>
            <person name="Haas B."/>
            <person name="Abouelleil A."/>
            <person name="Alvarado L."/>
            <person name="Arachchi H.M."/>
            <person name="Berlin A."/>
            <person name="Brown A."/>
            <person name="Chapman S.B."/>
            <person name="Chen Z."/>
            <person name="Dunbar C."/>
            <person name="Freedman E."/>
            <person name="Gearin G."/>
            <person name="Gellesch M."/>
            <person name="Goldberg J."/>
            <person name="Griggs A."/>
            <person name="Gujja S."/>
            <person name="Heilman E."/>
            <person name="Heiman D."/>
            <person name="Howarth C."/>
            <person name="Larson L."/>
            <person name="Lui A."/>
            <person name="MacDonald P.J.P."/>
            <person name="Mehta T."/>
            <person name="Montmayeur A."/>
            <person name="Murphy C."/>
            <person name="Neiman D."/>
            <person name="Pearson M."/>
            <person name="Priest M."/>
            <person name="Roberts A."/>
            <person name="Saif S."/>
            <person name="Shea T."/>
            <person name="Shenoy N."/>
            <person name="Sisk P."/>
            <person name="Stolte C."/>
            <person name="Sykes S."/>
            <person name="White J."/>
            <person name="Yandava C."/>
            <person name="Nusbaum C."/>
            <person name="Birren B."/>
        </authorList>
    </citation>
    <scope>NUCLEOTIDE SEQUENCE [LARGE SCALE GENOMIC DNA]</scope>
    <source>
        <strain evidence="7 8">29_1</strain>
    </source>
</reference>
<dbReference type="PANTHER" id="PTHR43229">
    <property type="entry name" value="NODULATION PROTEIN J"/>
    <property type="match status" value="1"/>
</dbReference>
<dbReference type="eggNOG" id="COG1511">
    <property type="taxonomic scope" value="Bacteria"/>
</dbReference>
<dbReference type="InterPro" id="IPR051784">
    <property type="entry name" value="Nod_factor_ABC_transporter"/>
</dbReference>
<evidence type="ECO:0000259" key="6">
    <source>
        <dbReference type="PROSITE" id="PS51012"/>
    </source>
</evidence>
<dbReference type="GO" id="GO:0043190">
    <property type="term" value="C:ATP-binding cassette (ABC) transporter complex"/>
    <property type="evidence" value="ECO:0007669"/>
    <property type="project" value="InterPro"/>
</dbReference>
<dbReference type="InterPro" id="IPR000412">
    <property type="entry name" value="ABC_2_transport"/>
</dbReference>
<keyword evidence="5" id="KW-0813">Transport</keyword>
<dbReference type="Pfam" id="PF01061">
    <property type="entry name" value="ABC2_membrane"/>
    <property type="match status" value="1"/>
</dbReference>
<dbReference type="PRINTS" id="PR00164">
    <property type="entry name" value="ABC2TRNSPORT"/>
</dbReference>
<dbReference type="AlphaFoldDB" id="E7G5P6"/>
<feature type="transmembrane region" description="Helical" evidence="5">
    <location>
        <begin position="21"/>
        <end position="42"/>
    </location>
</feature>
<keyword evidence="2 5" id="KW-0812">Transmembrane</keyword>
<organism evidence="7 8">
    <name type="scientific">Coprobacillus cateniformis</name>
    <dbReference type="NCBI Taxonomy" id="100884"/>
    <lineage>
        <taxon>Bacteria</taxon>
        <taxon>Bacillati</taxon>
        <taxon>Bacillota</taxon>
        <taxon>Erysipelotrichia</taxon>
        <taxon>Erysipelotrichales</taxon>
        <taxon>Coprobacillaceae</taxon>
        <taxon>Coprobacillus</taxon>
    </lineage>
</organism>
<keyword evidence="5" id="KW-1003">Cell membrane</keyword>
<dbReference type="PANTHER" id="PTHR43229:SF2">
    <property type="entry name" value="NODULATION PROTEIN J"/>
    <property type="match status" value="1"/>
</dbReference>
<keyword evidence="8" id="KW-1185">Reference proteome</keyword>
<proteinExistence type="inferred from homology"/>
<dbReference type="HOGENOM" id="CLU_099748_0_0_9"/>
<evidence type="ECO:0000256" key="5">
    <source>
        <dbReference type="RuleBase" id="RU361157"/>
    </source>
</evidence>
<evidence type="ECO:0000313" key="8">
    <source>
        <dbReference type="Proteomes" id="UP000003157"/>
    </source>
</evidence>
<comment type="similarity">
    <text evidence="5">Belongs to the ABC-2 integral membrane protein family.</text>
</comment>
<evidence type="ECO:0000313" key="7">
    <source>
        <dbReference type="EMBL" id="EFW06547.1"/>
    </source>
</evidence>
<dbReference type="GO" id="GO:0140359">
    <property type="term" value="F:ABC-type transporter activity"/>
    <property type="evidence" value="ECO:0007669"/>
    <property type="project" value="InterPro"/>
</dbReference>
<dbReference type="PIRSF" id="PIRSF006648">
    <property type="entry name" value="DrrB"/>
    <property type="match status" value="1"/>
</dbReference>
<evidence type="ECO:0000256" key="2">
    <source>
        <dbReference type="ARBA" id="ARBA00022692"/>
    </source>
</evidence>
<dbReference type="Proteomes" id="UP000003157">
    <property type="component" value="Unassembled WGS sequence"/>
</dbReference>
<dbReference type="InterPro" id="IPR047817">
    <property type="entry name" value="ABC2_TM_bact-type"/>
</dbReference>
<dbReference type="GeneID" id="78229488"/>
<dbReference type="RefSeq" id="WP_008787212.1">
    <property type="nucleotide sequence ID" value="NZ_AKCB01000001.1"/>
</dbReference>
<feature type="transmembrane region" description="Helical" evidence="5">
    <location>
        <begin position="96"/>
        <end position="124"/>
    </location>
</feature>
<dbReference type="InterPro" id="IPR013525">
    <property type="entry name" value="ABC2_TM"/>
</dbReference>
<comment type="caution">
    <text evidence="7">The sequence shown here is derived from an EMBL/GenBank/DDBJ whole genome shotgun (WGS) entry which is preliminary data.</text>
</comment>
<comment type="subcellular location">
    <subcellularLocation>
        <location evidence="5">Cell membrane</location>
        <topology evidence="5">Multi-pass membrane protein</topology>
    </subcellularLocation>
    <subcellularLocation>
        <location evidence="1">Membrane</location>
        <topology evidence="1">Multi-pass membrane protein</topology>
    </subcellularLocation>
</comment>
<dbReference type="EMBL" id="ADKX01000001">
    <property type="protein sequence ID" value="EFW06547.1"/>
    <property type="molecule type" value="Genomic_DNA"/>
</dbReference>
<dbReference type="PROSITE" id="PS51012">
    <property type="entry name" value="ABC_TM2"/>
    <property type="match status" value="1"/>
</dbReference>
<keyword evidence="3 5" id="KW-1133">Transmembrane helix</keyword>
<name>E7G5P6_9FIRM</name>
<evidence type="ECO:0000256" key="1">
    <source>
        <dbReference type="ARBA" id="ARBA00004141"/>
    </source>
</evidence>
<keyword evidence="4 5" id="KW-0472">Membrane</keyword>
<feature type="domain" description="ABC transmembrane type-2" evidence="6">
    <location>
        <begin position="19"/>
        <end position="241"/>
    </location>
</feature>
<feature type="transmembrane region" description="Helical" evidence="5">
    <location>
        <begin position="130"/>
        <end position="155"/>
    </location>
</feature>
<gene>
    <name evidence="7" type="ORF">HMPREF9488_00084</name>
</gene>
<protein>
    <recommendedName>
        <fullName evidence="5">Transport permease protein</fullName>
    </recommendedName>
</protein>
<feature type="transmembrane region" description="Helical" evidence="5">
    <location>
        <begin position="54"/>
        <end position="75"/>
    </location>
</feature>
<feature type="transmembrane region" description="Helical" evidence="5">
    <location>
        <begin position="167"/>
        <end position="189"/>
    </location>
</feature>